<accession>A0ABW2UAI7</accession>
<reference evidence="3" key="1">
    <citation type="journal article" date="2019" name="Int. J. Syst. Evol. Microbiol.">
        <title>The Global Catalogue of Microorganisms (GCM) 10K type strain sequencing project: providing services to taxonomists for standard genome sequencing and annotation.</title>
        <authorList>
            <consortium name="The Broad Institute Genomics Platform"/>
            <consortium name="The Broad Institute Genome Sequencing Center for Infectious Disease"/>
            <person name="Wu L."/>
            <person name="Ma J."/>
        </authorList>
    </citation>
    <scope>NUCLEOTIDE SEQUENCE [LARGE SCALE GENOMIC DNA]</scope>
    <source>
        <strain evidence="3">JCM 19635</strain>
    </source>
</reference>
<evidence type="ECO:0000313" key="2">
    <source>
        <dbReference type="EMBL" id="MFC7670553.1"/>
    </source>
</evidence>
<gene>
    <name evidence="2" type="ORF">ACFQT0_26620</name>
</gene>
<feature type="domain" description="DUF305" evidence="1">
    <location>
        <begin position="2"/>
        <end position="47"/>
    </location>
</feature>
<dbReference type="Proteomes" id="UP001596513">
    <property type="component" value="Unassembled WGS sequence"/>
</dbReference>
<name>A0ABW2UAI7_9BACT</name>
<dbReference type="EMBL" id="JBHTEK010000003">
    <property type="protein sequence ID" value="MFC7670553.1"/>
    <property type="molecule type" value="Genomic_DNA"/>
</dbReference>
<dbReference type="Pfam" id="PF03713">
    <property type="entry name" value="DUF305"/>
    <property type="match status" value="1"/>
</dbReference>
<keyword evidence="3" id="KW-1185">Reference proteome</keyword>
<comment type="caution">
    <text evidence="2">The sequence shown here is derived from an EMBL/GenBank/DDBJ whole genome shotgun (WGS) entry which is preliminary data.</text>
</comment>
<evidence type="ECO:0000259" key="1">
    <source>
        <dbReference type="Pfam" id="PF03713"/>
    </source>
</evidence>
<organism evidence="2 3">
    <name type="scientific">Hymenobacter humi</name>
    <dbReference type="NCBI Taxonomy" id="1411620"/>
    <lineage>
        <taxon>Bacteria</taxon>
        <taxon>Pseudomonadati</taxon>
        <taxon>Bacteroidota</taxon>
        <taxon>Cytophagia</taxon>
        <taxon>Cytophagales</taxon>
        <taxon>Hymenobacteraceae</taxon>
        <taxon>Hymenobacter</taxon>
    </lineage>
</organism>
<dbReference type="Gene3D" id="1.20.1260.10">
    <property type="match status" value="1"/>
</dbReference>
<protein>
    <submittedName>
        <fullName evidence="2">DUF305 domain-containing protein</fullName>
    </submittedName>
</protein>
<proteinExistence type="predicted"/>
<sequence>MPHHENSIALARAELELGRDEDLKKAAFLILIDQQREIDQVQAWLRQHPPK</sequence>
<dbReference type="InterPro" id="IPR005183">
    <property type="entry name" value="DUF305_CopM-like"/>
</dbReference>
<evidence type="ECO:0000313" key="3">
    <source>
        <dbReference type="Proteomes" id="UP001596513"/>
    </source>
</evidence>
<dbReference type="InterPro" id="IPR012347">
    <property type="entry name" value="Ferritin-like"/>
</dbReference>
<dbReference type="RefSeq" id="WP_380206266.1">
    <property type="nucleotide sequence ID" value="NZ_JBHTEK010000003.1"/>
</dbReference>